<dbReference type="PROSITE" id="PS50027">
    <property type="entry name" value="EGF_LAM_2"/>
    <property type="match status" value="1"/>
</dbReference>
<evidence type="ECO:0000256" key="1">
    <source>
        <dbReference type="ARBA" id="ARBA00022729"/>
    </source>
</evidence>
<dbReference type="FunFam" id="2.10.25.10:FF:000067">
    <property type="entry name" value="Laminin subunit gamma 1"/>
    <property type="match status" value="1"/>
</dbReference>
<keyword evidence="4" id="KW-0325">Glycoprotein</keyword>
<protein>
    <recommendedName>
        <fullName evidence="7">Laminin EGF-like domain-containing protein</fullName>
    </recommendedName>
</protein>
<dbReference type="CDD" id="cd00055">
    <property type="entry name" value="EGF_Lam"/>
    <property type="match status" value="1"/>
</dbReference>
<evidence type="ECO:0000256" key="2">
    <source>
        <dbReference type="ARBA" id="ARBA00022737"/>
    </source>
</evidence>
<keyword evidence="1" id="KW-0732">Signal</keyword>
<dbReference type="PROSITE" id="PS01248">
    <property type="entry name" value="EGF_LAM_1"/>
    <property type="match status" value="1"/>
</dbReference>
<dbReference type="Pfam" id="PF00053">
    <property type="entry name" value="EGF_laminin"/>
    <property type="match status" value="2"/>
</dbReference>
<proteinExistence type="predicted"/>
<dbReference type="InterPro" id="IPR002049">
    <property type="entry name" value="LE_dom"/>
</dbReference>
<evidence type="ECO:0000256" key="4">
    <source>
        <dbReference type="ARBA" id="ARBA00023180"/>
    </source>
</evidence>
<dbReference type="GO" id="GO:0007411">
    <property type="term" value="P:axon guidance"/>
    <property type="evidence" value="ECO:0007669"/>
    <property type="project" value="TreeGrafter"/>
</dbReference>
<evidence type="ECO:0000256" key="6">
    <source>
        <dbReference type="PROSITE-ProRule" id="PRU00460"/>
    </source>
</evidence>
<keyword evidence="2" id="KW-0677">Repeat</keyword>
<evidence type="ECO:0000256" key="5">
    <source>
        <dbReference type="ARBA" id="ARBA00023292"/>
    </source>
</evidence>
<evidence type="ECO:0000259" key="7">
    <source>
        <dbReference type="PROSITE" id="PS50027"/>
    </source>
</evidence>
<dbReference type="SUPFAM" id="SSF57196">
    <property type="entry name" value="EGF/Laminin"/>
    <property type="match status" value="1"/>
</dbReference>
<feature type="disulfide bond" evidence="6">
    <location>
        <begin position="99"/>
        <end position="108"/>
    </location>
</feature>
<organism evidence="8 9">
    <name type="scientific">Gongylonema pulchrum</name>
    <dbReference type="NCBI Taxonomy" id="637853"/>
    <lineage>
        <taxon>Eukaryota</taxon>
        <taxon>Metazoa</taxon>
        <taxon>Ecdysozoa</taxon>
        <taxon>Nematoda</taxon>
        <taxon>Chromadorea</taxon>
        <taxon>Rhabditida</taxon>
        <taxon>Spirurina</taxon>
        <taxon>Spiruromorpha</taxon>
        <taxon>Spiruroidea</taxon>
        <taxon>Gongylonematidae</taxon>
        <taxon>Gongylonema</taxon>
    </lineage>
</organism>
<evidence type="ECO:0000313" key="9">
    <source>
        <dbReference type="Proteomes" id="UP000271098"/>
    </source>
</evidence>
<feature type="domain" description="Laminin EGF-like" evidence="7">
    <location>
        <begin position="79"/>
        <end position="124"/>
    </location>
</feature>
<feature type="disulfide bond" evidence="6">
    <location>
        <begin position="79"/>
        <end position="91"/>
    </location>
</feature>
<dbReference type="EMBL" id="UYRT01010577">
    <property type="protein sequence ID" value="VDK49392.1"/>
    <property type="molecule type" value="Genomic_DNA"/>
</dbReference>
<keyword evidence="9" id="KW-1185">Reference proteome</keyword>
<accession>A0A3P6QHH1</accession>
<keyword evidence="5 6" id="KW-0424">Laminin EGF-like domain</keyword>
<evidence type="ECO:0000313" key="8">
    <source>
        <dbReference type="EMBL" id="VDK49392.1"/>
    </source>
</evidence>
<dbReference type="SMART" id="SM00180">
    <property type="entry name" value="EGF_Lam"/>
    <property type="match status" value="2"/>
</dbReference>
<reference evidence="8 9" key="1">
    <citation type="submission" date="2018-11" db="EMBL/GenBank/DDBJ databases">
        <authorList>
            <consortium name="Pathogen Informatics"/>
        </authorList>
    </citation>
    <scope>NUCLEOTIDE SEQUENCE [LARGE SCALE GENOMIC DNA]</scope>
</reference>
<dbReference type="GO" id="GO:0009887">
    <property type="term" value="P:animal organ morphogenesis"/>
    <property type="evidence" value="ECO:0007669"/>
    <property type="project" value="TreeGrafter"/>
</dbReference>
<dbReference type="AlphaFoldDB" id="A0A3P6QHH1"/>
<keyword evidence="3 6" id="KW-1015">Disulfide bond</keyword>
<dbReference type="GO" id="GO:0005604">
    <property type="term" value="C:basement membrane"/>
    <property type="evidence" value="ECO:0007669"/>
    <property type="project" value="TreeGrafter"/>
</dbReference>
<dbReference type="Proteomes" id="UP000271098">
    <property type="component" value="Unassembled WGS sequence"/>
</dbReference>
<name>A0A3P6QHH1_9BILA</name>
<dbReference type="InterPro" id="IPR050440">
    <property type="entry name" value="Laminin/Netrin_ECM"/>
</dbReference>
<comment type="caution">
    <text evidence="6">Lacks conserved residue(s) required for the propagation of feature annotation.</text>
</comment>
<dbReference type="PANTHER" id="PTHR10574:SF435">
    <property type="entry name" value="LAMININ SUBUNIT GAMMA-1"/>
    <property type="match status" value="1"/>
</dbReference>
<dbReference type="GO" id="GO:0009888">
    <property type="term" value="P:tissue development"/>
    <property type="evidence" value="ECO:0007669"/>
    <property type="project" value="TreeGrafter"/>
</dbReference>
<evidence type="ECO:0000256" key="3">
    <source>
        <dbReference type="ARBA" id="ARBA00023157"/>
    </source>
</evidence>
<sequence>MFSKISDDIAACNCSHLSNRCYFDQALFELTGSGGHCIDCAGNTQLLRETVILGFQGAHCEECAANNWRRPGEHYCIPCQCNEIGSLSLQCDEHGQCPCKPGVDGQFCDHCKNGYYEFSNSGCK</sequence>
<gene>
    <name evidence="8" type="ORF">GPUH_LOCUS5161</name>
</gene>
<dbReference type="PANTHER" id="PTHR10574">
    <property type="entry name" value="NETRIN/LAMININ-RELATED"/>
    <property type="match status" value="1"/>
</dbReference>
<dbReference type="OrthoDB" id="5834015at2759"/>
<dbReference type="Gene3D" id="2.10.25.10">
    <property type="entry name" value="Laminin"/>
    <property type="match status" value="2"/>
</dbReference>